<dbReference type="InterPro" id="IPR029000">
    <property type="entry name" value="Cyclophilin-like_dom_sf"/>
</dbReference>
<dbReference type="InterPro" id="IPR002130">
    <property type="entry name" value="Cyclophilin-type_PPIase_dom"/>
</dbReference>
<protein>
    <recommendedName>
        <fullName evidence="4">Peptidyl-prolyl cis-trans isomerase</fullName>
        <shortName evidence="4">PPIase</shortName>
        <ecNumber evidence="4">5.2.1.8</ecNumber>
    </recommendedName>
</protein>
<feature type="chain" id="PRO_5017851955" description="Peptidyl-prolyl cis-trans isomerase" evidence="4">
    <location>
        <begin position="33"/>
        <end position="199"/>
    </location>
</feature>
<organism evidence="6 9">
    <name type="scientific">Variovorax beijingensis</name>
    <dbReference type="NCBI Taxonomy" id="2496117"/>
    <lineage>
        <taxon>Bacteria</taxon>
        <taxon>Pseudomonadati</taxon>
        <taxon>Pseudomonadota</taxon>
        <taxon>Betaproteobacteria</taxon>
        <taxon>Burkholderiales</taxon>
        <taxon>Comamonadaceae</taxon>
        <taxon>Variovorax</taxon>
    </lineage>
</organism>
<evidence type="ECO:0000256" key="2">
    <source>
        <dbReference type="ARBA" id="ARBA00023110"/>
    </source>
</evidence>
<dbReference type="PROSITE" id="PS51318">
    <property type="entry name" value="TAT"/>
    <property type="match status" value="1"/>
</dbReference>
<feature type="domain" description="PPIase cyclophilin-type" evidence="5">
    <location>
        <begin position="43"/>
        <end position="197"/>
    </location>
</feature>
<comment type="function">
    <text evidence="4">PPIases accelerate the folding of proteins. It catalyzes the cis-trans isomerization of proline imidic peptide bonds in oligopeptides.</text>
</comment>
<dbReference type="InterPro" id="IPR006311">
    <property type="entry name" value="TAT_signal"/>
</dbReference>
<dbReference type="PROSITE" id="PS50072">
    <property type="entry name" value="CSA_PPIASE_2"/>
    <property type="match status" value="1"/>
</dbReference>
<dbReference type="PRINTS" id="PR00153">
    <property type="entry name" value="CSAPPISMRASE"/>
</dbReference>
<dbReference type="Proteomes" id="UP000271590">
    <property type="component" value="Unassembled WGS sequence"/>
</dbReference>
<evidence type="ECO:0000256" key="1">
    <source>
        <dbReference type="ARBA" id="ARBA00007365"/>
    </source>
</evidence>
<evidence type="ECO:0000313" key="8">
    <source>
        <dbReference type="Proteomes" id="UP000271137"/>
    </source>
</evidence>
<keyword evidence="8" id="KW-1185">Reference proteome</keyword>
<dbReference type="Proteomes" id="UP000271137">
    <property type="component" value="Unassembled WGS sequence"/>
</dbReference>
<keyword evidence="4" id="KW-0732">Signal</keyword>
<feature type="signal peptide" evidence="4">
    <location>
        <begin position="1"/>
        <end position="32"/>
    </location>
</feature>
<dbReference type="SUPFAM" id="SSF50891">
    <property type="entry name" value="Cyclophilin-like"/>
    <property type="match status" value="1"/>
</dbReference>
<keyword evidence="2 4" id="KW-0697">Rotamase</keyword>
<comment type="caution">
    <text evidence="6">The sequence shown here is derived from an EMBL/GenBank/DDBJ whole genome shotgun (WGS) entry which is preliminary data.</text>
</comment>
<dbReference type="PANTHER" id="PTHR43246">
    <property type="entry name" value="PEPTIDYL-PROLYL CIS-TRANS ISOMERASE CYP38, CHLOROPLASTIC"/>
    <property type="match status" value="1"/>
</dbReference>
<evidence type="ECO:0000259" key="5">
    <source>
        <dbReference type="PROSITE" id="PS50072"/>
    </source>
</evidence>
<evidence type="ECO:0000313" key="6">
    <source>
        <dbReference type="EMBL" id="RRH89726.1"/>
    </source>
</evidence>
<sequence>MTIQAPSLSTRFSRRGALVLAASLALAGAVHAQQPGPRVKLATSAGDILVELDQAKAPQTVENFLQYVKDKHYDGTVFHRVIDGFMIQGGGFTADMQQKPTRAPIPLEASNGLKNDRYTIAMARTGNPNSATSQFFINVKNNDSLNAPNPDGYGYTVFGRVVAGTEVVDKIRAVQTGNKGGMQNVPLEPIIIKSAALAK</sequence>
<name>A0A3P3EUM9_9BURK</name>
<reference evidence="6 9" key="1">
    <citation type="submission" date="2018-11" db="EMBL/GenBank/DDBJ databases">
        <title>The genome of Variovorax sp T529.</title>
        <authorList>
            <person name="Gao J."/>
        </authorList>
    </citation>
    <scope>NUCLEOTIDE SEQUENCE [LARGE SCALE GENOMIC DNA]</scope>
    <source>
        <strain evidence="6 9">T529</strain>
    </source>
</reference>
<keyword evidence="3 4" id="KW-0413">Isomerase</keyword>
<dbReference type="Pfam" id="PF00160">
    <property type="entry name" value="Pro_isomerase"/>
    <property type="match status" value="1"/>
</dbReference>
<comment type="catalytic activity">
    <reaction evidence="4">
        <text>[protein]-peptidylproline (omega=180) = [protein]-peptidylproline (omega=0)</text>
        <dbReference type="Rhea" id="RHEA:16237"/>
        <dbReference type="Rhea" id="RHEA-COMP:10747"/>
        <dbReference type="Rhea" id="RHEA-COMP:10748"/>
        <dbReference type="ChEBI" id="CHEBI:83833"/>
        <dbReference type="ChEBI" id="CHEBI:83834"/>
        <dbReference type="EC" id="5.2.1.8"/>
    </reaction>
</comment>
<dbReference type="CDD" id="cd01920">
    <property type="entry name" value="cyclophilin_EcCYP_like"/>
    <property type="match status" value="1"/>
</dbReference>
<accession>A0A3P3EUM9</accession>
<dbReference type="InterPro" id="IPR020892">
    <property type="entry name" value="Cyclophilin-type_PPIase_CS"/>
</dbReference>
<dbReference type="AlphaFoldDB" id="A0A3P3EUM9"/>
<evidence type="ECO:0000256" key="3">
    <source>
        <dbReference type="ARBA" id="ARBA00023235"/>
    </source>
</evidence>
<dbReference type="RefSeq" id="WP_124958069.1">
    <property type="nucleotide sequence ID" value="NZ_CBFHCE010000001.1"/>
</dbReference>
<evidence type="ECO:0000313" key="9">
    <source>
        <dbReference type="Proteomes" id="UP000271590"/>
    </source>
</evidence>
<dbReference type="Gene3D" id="2.40.100.10">
    <property type="entry name" value="Cyclophilin-like"/>
    <property type="match status" value="1"/>
</dbReference>
<proteinExistence type="inferred from homology"/>
<evidence type="ECO:0000313" key="7">
    <source>
        <dbReference type="EMBL" id="RSZ41610.1"/>
    </source>
</evidence>
<dbReference type="EMBL" id="RXFQ01000003">
    <property type="protein sequence ID" value="RSZ41610.1"/>
    <property type="molecule type" value="Genomic_DNA"/>
</dbReference>
<dbReference type="InterPro" id="IPR044665">
    <property type="entry name" value="E_coli_cyclophilin_A-like"/>
</dbReference>
<dbReference type="GO" id="GO:0006457">
    <property type="term" value="P:protein folding"/>
    <property type="evidence" value="ECO:0007669"/>
    <property type="project" value="InterPro"/>
</dbReference>
<evidence type="ECO:0000256" key="4">
    <source>
        <dbReference type="RuleBase" id="RU363019"/>
    </source>
</evidence>
<gene>
    <name evidence="6" type="ORF">EH244_09030</name>
    <name evidence="7" type="ORF">EJO66_06765</name>
</gene>
<reference evidence="7 8" key="2">
    <citation type="submission" date="2018-12" db="EMBL/GenBank/DDBJ databases">
        <title>The genome sequences of strain 502.</title>
        <authorList>
            <person name="Gao J."/>
            <person name="Sun J."/>
        </authorList>
    </citation>
    <scope>NUCLEOTIDE SEQUENCE [LARGE SCALE GENOMIC DNA]</scope>
    <source>
        <strain evidence="7 8">502</strain>
    </source>
</reference>
<dbReference type="GO" id="GO:0003755">
    <property type="term" value="F:peptidyl-prolyl cis-trans isomerase activity"/>
    <property type="evidence" value="ECO:0007669"/>
    <property type="project" value="UniProtKB-UniRule"/>
</dbReference>
<comment type="similarity">
    <text evidence="1 4">Belongs to the cyclophilin-type PPIase family.</text>
</comment>
<dbReference type="EC" id="5.2.1.8" evidence="4"/>
<dbReference type="EMBL" id="RQXU01000004">
    <property type="protein sequence ID" value="RRH89726.1"/>
    <property type="molecule type" value="Genomic_DNA"/>
</dbReference>
<dbReference type="PROSITE" id="PS00170">
    <property type="entry name" value="CSA_PPIASE_1"/>
    <property type="match status" value="1"/>
</dbReference>